<sequence length="251" mass="28280">MSPVPTPISPPHPTTKCRNSKSTTSSVSTPISPPRLTIKCPRRGSRLNLNAIVAPSFVLATLPDNDTPTASMDEQPDVVLSKEMKARKSKSMVSKERNNKLAASGLLVKSTQRWDNYVAKLRQLDQHVEVYGKSPTRIRQACCSSCAKIILQSEPYNTYRFKQHISRCKAKGSKLHVQSIDSIFKFKLDRLPSTKPKVDNLVKRPCRGLTKAHDECIPVYTSRTEVRYAGRESRTILAIRYFGQTFRFLSE</sequence>
<dbReference type="Proteomes" id="UP000807025">
    <property type="component" value="Unassembled WGS sequence"/>
</dbReference>
<comment type="caution">
    <text evidence="2">The sequence shown here is derived from an EMBL/GenBank/DDBJ whole genome shotgun (WGS) entry which is preliminary data.</text>
</comment>
<evidence type="ECO:0000256" key="1">
    <source>
        <dbReference type="SAM" id="MobiDB-lite"/>
    </source>
</evidence>
<organism evidence="2 3">
    <name type="scientific">Pleurotus eryngii</name>
    <name type="common">Boletus of the steppes</name>
    <dbReference type="NCBI Taxonomy" id="5323"/>
    <lineage>
        <taxon>Eukaryota</taxon>
        <taxon>Fungi</taxon>
        <taxon>Dikarya</taxon>
        <taxon>Basidiomycota</taxon>
        <taxon>Agaricomycotina</taxon>
        <taxon>Agaricomycetes</taxon>
        <taxon>Agaricomycetidae</taxon>
        <taxon>Agaricales</taxon>
        <taxon>Pleurotineae</taxon>
        <taxon>Pleurotaceae</taxon>
        <taxon>Pleurotus</taxon>
    </lineage>
</organism>
<accession>A0A9P5ZXA2</accession>
<gene>
    <name evidence="2" type="ORF">BDN71DRAFT_1506912</name>
</gene>
<feature type="compositionally biased region" description="Pro residues" evidence="1">
    <location>
        <begin position="1"/>
        <end position="13"/>
    </location>
</feature>
<evidence type="ECO:0000313" key="3">
    <source>
        <dbReference type="Proteomes" id="UP000807025"/>
    </source>
</evidence>
<keyword evidence="3" id="KW-1185">Reference proteome</keyword>
<protein>
    <submittedName>
        <fullName evidence="2">Uncharacterized protein</fullName>
    </submittedName>
</protein>
<dbReference type="AlphaFoldDB" id="A0A9P5ZXA2"/>
<reference evidence="2" key="1">
    <citation type="submission" date="2020-11" db="EMBL/GenBank/DDBJ databases">
        <authorList>
            <consortium name="DOE Joint Genome Institute"/>
            <person name="Ahrendt S."/>
            <person name="Riley R."/>
            <person name="Andreopoulos W."/>
            <person name="Labutti K."/>
            <person name="Pangilinan J."/>
            <person name="Ruiz-Duenas F.J."/>
            <person name="Barrasa J.M."/>
            <person name="Sanchez-Garcia M."/>
            <person name="Camarero S."/>
            <person name="Miyauchi S."/>
            <person name="Serrano A."/>
            <person name="Linde D."/>
            <person name="Babiker R."/>
            <person name="Drula E."/>
            <person name="Ayuso-Fernandez I."/>
            <person name="Pacheco R."/>
            <person name="Padilla G."/>
            <person name="Ferreira P."/>
            <person name="Barriuso J."/>
            <person name="Kellner H."/>
            <person name="Castanera R."/>
            <person name="Alfaro M."/>
            <person name="Ramirez L."/>
            <person name="Pisabarro A.G."/>
            <person name="Kuo A."/>
            <person name="Tritt A."/>
            <person name="Lipzen A."/>
            <person name="He G."/>
            <person name="Yan M."/>
            <person name="Ng V."/>
            <person name="Cullen D."/>
            <person name="Martin F."/>
            <person name="Rosso M.-N."/>
            <person name="Henrissat B."/>
            <person name="Hibbett D."/>
            <person name="Martinez A.T."/>
            <person name="Grigoriev I.V."/>
        </authorList>
    </citation>
    <scope>NUCLEOTIDE SEQUENCE</scope>
    <source>
        <strain evidence="2">ATCC 90797</strain>
    </source>
</reference>
<evidence type="ECO:0000313" key="2">
    <source>
        <dbReference type="EMBL" id="KAF9495356.1"/>
    </source>
</evidence>
<proteinExistence type="predicted"/>
<dbReference type="EMBL" id="MU154563">
    <property type="protein sequence ID" value="KAF9495356.1"/>
    <property type="molecule type" value="Genomic_DNA"/>
</dbReference>
<feature type="compositionally biased region" description="Low complexity" evidence="1">
    <location>
        <begin position="20"/>
        <end position="30"/>
    </location>
</feature>
<feature type="region of interest" description="Disordered" evidence="1">
    <location>
        <begin position="1"/>
        <end position="35"/>
    </location>
</feature>
<name>A0A9P5ZXA2_PLEER</name>